<gene>
    <name evidence="1" type="ORF">CPT_Moabite_174</name>
</gene>
<reference evidence="2" key="1">
    <citation type="submission" date="2019-05" db="EMBL/GenBank/DDBJ databases">
        <title>Complete Genome Sequence of Serratia marcescens Myophage Moabite.</title>
        <authorList>
            <person name="Price L."/>
            <person name="Rohren M."/>
            <person name="Newkirk H."/>
            <person name="Liu M."/>
            <person name="Ramsey J."/>
        </authorList>
    </citation>
    <scope>NUCLEOTIDE SEQUENCE [LARGE SCALE GENOMIC DNA]</scope>
</reference>
<sequence length="147" mass="17406">MNSFVADILKKSNKLQQEKFNDKVARSSYVEWSKLLDKFSKETHKPWLESYDIFLMDNGEPPSNHYRLARLDNQRPFEPGNVIWIGPKGAQYSKNRPYSHRSNSKRVEWEGVLYTVPEFAAKFGLSAHTVYWRMRHWPKKDWAGRVS</sequence>
<proteinExistence type="predicted"/>
<dbReference type="GO" id="GO:0004519">
    <property type="term" value="F:endonuclease activity"/>
    <property type="evidence" value="ECO:0007669"/>
    <property type="project" value="UniProtKB-KW"/>
</dbReference>
<keyword evidence="1" id="KW-0540">Nuclease</keyword>
<evidence type="ECO:0000313" key="1">
    <source>
        <dbReference type="EMBL" id="QDB71204.1"/>
    </source>
</evidence>
<accession>A0A4Y5TPA5</accession>
<dbReference type="Proteomes" id="UP000319063">
    <property type="component" value="Segment"/>
</dbReference>
<keyword evidence="1" id="KW-0378">Hydrolase</keyword>
<organism evidence="1 2">
    <name type="scientific">Serratia phage Moabite</name>
    <dbReference type="NCBI Taxonomy" id="2587814"/>
    <lineage>
        <taxon>Viruses</taxon>
        <taxon>Duplodnaviria</taxon>
        <taxon>Heunggongvirae</taxon>
        <taxon>Uroviricota</taxon>
        <taxon>Caudoviricetes</taxon>
        <taxon>Chimalliviridae</taxon>
        <taxon>Moabitevirus</taxon>
        <taxon>Moabitevirus moabite</taxon>
    </lineage>
</organism>
<keyword evidence="1" id="KW-0255">Endonuclease</keyword>
<dbReference type="EMBL" id="MK994515">
    <property type="protein sequence ID" value="QDB71204.1"/>
    <property type="molecule type" value="Genomic_DNA"/>
</dbReference>
<evidence type="ECO:0000313" key="2">
    <source>
        <dbReference type="Proteomes" id="UP000319063"/>
    </source>
</evidence>
<name>A0A4Y5TPA5_9CAUD</name>
<keyword evidence="2" id="KW-1185">Reference proteome</keyword>
<protein>
    <submittedName>
        <fullName evidence="1">HNH endonuclease</fullName>
    </submittedName>
</protein>